<dbReference type="RefSeq" id="WP_159432710.1">
    <property type="nucleotide sequence ID" value="NZ_FQYY01000006.1"/>
</dbReference>
<sequence length="57" mass="6522">MIKKDVFVIVTTVIIFSLMAFILGEIYNSEPFWGAGIGGALGWLGFYYYRRKKVINN</sequence>
<keyword evidence="1" id="KW-0812">Transmembrane</keyword>
<name>A0A1M6FES1_9FLAO</name>
<feature type="transmembrane region" description="Helical" evidence="1">
    <location>
        <begin position="32"/>
        <end position="49"/>
    </location>
</feature>
<keyword evidence="1" id="KW-0472">Membrane</keyword>
<evidence type="ECO:0000256" key="1">
    <source>
        <dbReference type="SAM" id="Phobius"/>
    </source>
</evidence>
<accession>A0A1M6FES1</accession>
<keyword evidence="1" id="KW-1133">Transmembrane helix</keyword>
<gene>
    <name evidence="2" type="ORF">SAMN04488096_106107</name>
</gene>
<dbReference type="EMBL" id="FQYY01000006">
    <property type="protein sequence ID" value="SHI96181.1"/>
    <property type="molecule type" value="Genomic_DNA"/>
</dbReference>
<organism evidence="2 3">
    <name type="scientific">Mesonia phycicola</name>
    <dbReference type="NCBI Taxonomy" id="579105"/>
    <lineage>
        <taxon>Bacteria</taxon>
        <taxon>Pseudomonadati</taxon>
        <taxon>Bacteroidota</taxon>
        <taxon>Flavobacteriia</taxon>
        <taxon>Flavobacteriales</taxon>
        <taxon>Flavobacteriaceae</taxon>
        <taxon>Mesonia</taxon>
    </lineage>
</organism>
<dbReference type="AlphaFoldDB" id="A0A1M6FES1"/>
<dbReference type="Proteomes" id="UP000184225">
    <property type="component" value="Unassembled WGS sequence"/>
</dbReference>
<evidence type="ECO:0000313" key="2">
    <source>
        <dbReference type="EMBL" id="SHI96181.1"/>
    </source>
</evidence>
<feature type="transmembrane region" description="Helical" evidence="1">
    <location>
        <begin position="7"/>
        <end position="26"/>
    </location>
</feature>
<protein>
    <submittedName>
        <fullName evidence="2">Uncharacterized protein</fullName>
    </submittedName>
</protein>
<proteinExistence type="predicted"/>
<reference evidence="2 3" key="1">
    <citation type="submission" date="2016-11" db="EMBL/GenBank/DDBJ databases">
        <authorList>
            <person name="Jaros S."/>
            <person name="Januszkiewicz K."/>
            <person name="Wedrychowicz H."/>
        </authorList>
    </citation>
    <scope>NUCLEOTIDE SEQUENCE [LARGE SCALE GENOMIC DNA]</scope>
    <source>
        <strain evidence="2 3">DSM 21425</strain>
    </source>
</reference>
<keyword evidence="3" id="KW-1185">Reference proteome</keyword>
<evidence type="ECO:0000313" key="3">
    <source>
        <dbReference type="Proteomes" id="UP000184225"/>
    </source>
</evidence>